<reference evidence="1 2" key="1">
    <citation type="submission" date="2024-09" db="EMBL/GenBank/DDBJ databases">
        <authorList>
            <person name="Sun Q."/>
            <person name="Mori K."/>
        </authorList>
    </citation>
    <scope>NUCLEOTIDE SEQUENCE [LARGE SCALE GENOMIC DNA]</scope>
    <source>
        <strain evidence="1 2">JCM 1342</strain>
    </source>
</reference>
<keyword evidence="2" id="KW-1185">Reference proteome</keyword>
<organism evidence="1 2">
    <name type="scientific">Microbacterium terregens</name>
    <dbReference type="NCBI Taxonomy" id="69363"/>
    <lineage>
        <taxon>Bacteria</taxon>
        <taxon>Bacillati</taxon>
        <taxon>Actinomycetota</taxon>
        <taxon>Actinomycetes</taxon>
        <taxon>Micrococcales</taxon>
        <taxon>Microbacteriaceae</taxon>
        <taxon>Microbacterium</taxon>
    </lineage>
</organism>
<proteinExistence type="predicted"/>
<dbReference type="Proteomes" id="UP001589611">
    <property type="component" value="Unassembled WGS sequence"/>
</dbReference>
<protein>
    <submittedName>
        <fullName evidence="1">Uncharacterized protein</fullName>
    </submittedName>
</protein>
<evidence type="ECO:0000313" key="1">
    <source>
        <dbReference type="EMBL" id="MFB9646758.1"/>
    </source>
</evidence>
<evidence type="ECO:0000313" key="2">
    <source>
        <dbReference type="Proteomes" id="UP001589611"/>
    </source>
</evidence>
<dbReference type="EMBL" id="JBHMBE010000004">
    <property type="protein sequence ID" value="MFB9646758.1"/>
    <property type="molecule type" value="Genomic_DNA"/>
</dbReference>
<comment type="caution">
    <text evidence="1">The sequence shown here is derived from an EMBL/GenBank/DDBJ whole genome shotgun (WGS) entry which is preliminary data.</text>
</comment>
<dbReference type="RefSeq" id="WP_344715226.1">
    <property type="nucleotide sequence ID" value="NZ_BAAAWH010000001.1"/>
</dbReference>
<accession>A0ABV5T2D3</accession>
<gene>
    <name evidence="1" type="ORF">ACFFPJ_13230</name>
</gene>
<name>A0ABV5T2D3_9MICO</name>
<sequence length="82" mass="9085">MLSIVHAAEAQFHHEVEMRQRELALLASIRERRAAQTELVAPRVVAAARLTPREEARRTAVRAAWPRPIGIHDSPATVCAVA</sequence>